<protein>
    <recommendedName>
        <fullName evidence="2">Something about silencing protein 4 domain-containing protein</fullName>
    </recommendedName>
</protein>
<reference evidence="3 4" key="1">
    <citation type="submission" date="2016-05" db="EMBL/GenBank/DDBJ databases">
        <title>Comparative analysis of secretome profiles of manganese(II)-oxidizing ascomycete fungi.</title>
        <authorList>
            <consortium name="DOE Joint Genome Institute"/>
            <person name="Zeiner C.A."/>
            <person name="Purvine S.O."/>
            <person name="Zink E.M."/>
            <person name="Wu S."/>
            <person name="Pasa-Tolic L."/>
            <person name="Chaput D.L."/>
            <person name="Haridas S."/>
            <person name="Grigoriev I.V."/>
            <person name="Santelli C.M."/>
            <person name="Hansel C.M."/>
        </authorList>
    </citation>
    <scope>NUCLEOTIDE SEQUENCE [LARGE SCALE GENOMIC DNA]</scope>
    <source>
        <strain evidence="3 4">AP3s5-JAC2a</strain>
    </source>
</reference>
<feature type="compositionally biased region" description="Basic residues" evidence="1">
    <location>
        <begin position="339"/>
        <end position="350"/>
    </location>
</feature>
<feature type="region of interest" description="Disordered" evidence="1">
    <location>
        <begin position="212"/>
        <end position="238"/>
    </location>
</feature>
<feature type="region of interest" description="Disordered" evidence="1">
    <location>
        <begin position="1"/>
        <end position="149"/>
    </location>
</feature>
<dbReference type="OrthoDB" id="1938992at2759"/>
<dbReference type="GeneID" id="28763563"/>
<dbReference type="Pfam" id="PF15460">
    <property type="entry name" value="SAS4"/>
    <property type="match status" value="1"/>
</dbReference>
<accession>A0A177CMA1</accession>
<gene>
    <name evidence="3" type="ORF">CC84DRAFT_1174129</name>
</gene>
<dbReference type="EMBL" id="KV441550">
    <property type="protein sequence ID" value="OAG08684.1"/>
    <property type="molecule type" value="Genomic_DNA"/>
</dbReference>
<keyword evidence="4" id="KW-1185">Reference proteome</keyword>
<name>A0A177CMA1_9PLEO</name>
<dbReference type="InParanoid" id="A0A177CMA1"/>
<dbReference type="RefSeq" id="XP_018039049.1">
    <property type="nucleotide sequence ID" value="XM_018180077.1"/>
</dbReference>
<evidence type="ECO:0000313" key="4">
    <source>
        <dbReference type="Proteomes" id="UP000077069"/>
    </source>
</evidence>
<feature type="compositionally biased region" description="Acidic residues" evidence="1">
    <location>
        <begin position="354"/>
        <end position="363"/>
    </location>
</feature>
<organism evidence="3 4">
    <name type="scientific">Paraphaeosphaeria sporulosa</name>
    <dbReference type="NCBI Taxonomy" id="1460663"/>
    <lineage>
        <taxon>Eukaryota</taxon>
        <taxon>Fungi</taxon>
        <taxon>Dikarya</taxon>
        <taxon>Ascomycota</taxon>
        <taxon>Pezizomycotina</taxon>
        <taxon>Dothideomycetes</taxon>
        <taxon>Pleosporomycetidae</taxon>
        <taxon>Pleosporales</taxon>
        <taxon>Massarineae</taxon>
        <taxon>Didymosphaeriaceae</taxon>
        <taxon>Paraphaeosphaeria</taxon>
    </lineage>
</organism>
<feature type="compositionally biased region" description="Basic and acidic residues" evidence="1">
    <location>
        <begin position="107"/>
        <end position="116"/>
    </location>
</feature>
<feature type="compositionally biased region" description="Basic residues" evidence="1">
    <location>
        <begin position="367"/>
        <end position="378"/>
    </location>
</feature>
<evidence type="ECO:0000259" key="2">
    <source>
        <dbReference type="Pfam" id="PF15460"/>
    </source>
</evidence>
<dbReference type="InterPro" id="IPR029184">
    <property type="entry name" value="Sas4_dom"/>
</dbReference>
<feature type="compositionally biased region" description="Low complexity" evidence="1">
    <location>
        <begin position="29"/>
        <end position="39"/>
    </location>
</feature>
<feature type="region of interest" description="Disordered" evidence="1">
    <location>
        <begin position="337"/>
        <end position="462"/>
    </location>
</feature>
<dbReference type="AlphaFoldDB" id="A0A177CMA1"/>
<evidence type="ECO:0000256" key="1">
    <source>
        <dbReference type="SAM" id="MobiDB-lite"/>
    </source>
</evidence>
<feature type="compositionally biased region" description="Low complexity" evidence="1">
    <location>
        <begin position="54"/>
        <end position="71"/>
    </location>
</feature>
<feature type="domain" description="Something about silencing protein 4" evidence="2">
    <location>
        <begin position="248"/>
        <end position="339"/>
    </location>
</feature>
<proteinExistence type="predicted"/>
<sequence length="536" mass="59935">MANLIRPAADRRTTTHTRSRSPPHEVAKQAAIQQQQQQPPAAPISTRRPSKALAQPADAPNARDAASPARASARKRSIADVDTPDARPQSKAKQRRSYDDLSTWADDATKKLHGNVDDAPSGASTPKPQDTPAAMADKKSLRSKGSVRKASVLAEIFTPDGYDDILAGFGPVDSAESNASSIGSDDQIALVDEPLTAAQLAAYRETLREKAAQARAKNQTGEPAPHHVYRPLPPEDYSPYARLPAAADPLADGVSRYAKEHKRHEREERKERNLDVERHQFRMSKAPAVLEELEGDDWHKVFVIDKSERKAWEPKRAHVINLLRTALARQDAFRDIELKKRRREKERRKREREGTEDEDESEDEHPKKRPPRHPRPSKPHPSPPPVSPPKRRPPRPQGYILDIPPAPAVPPTPFKSFYRPGQRPAFPNPSTHNSNTNPSTNANPSPRKATRSAAPPPFGVPLPRILTMVDDEVLLEMLKADQEYAREGLPTEEALLEDERSFSVFVLGGEVVQAQFLRENERMRRVRRRTRASGEN</sequence>
<feature type="compositionally biased region" description="Low complexity" evidence="1">
    <location>
        <begin position="428"/>
        <end position="446"/>
    </location>
</feature>
<dbReference type="Proteomes" id="UP000077069">
    <property type="component" value="Unassembled WGS sequence"/>
</dbReference>
<feature type="compositionally biased region" description="Pro residues" evidence="1">
    <location>
        <begin position="379"/>
        <end position="388"/>
    </location>
</feature>
<evidence type="ECO:0000313" key="3">
    <source>
        <dbReference type="EMBL" id="OAG08684.1"/>
    </source>
</evidence>
<feature type="compositionally biased region" description="Pro residues" evidence="1">
    <location>
        <begin position="404"/>
        <end position="413"/>
    </location>
</feature>